<dbReference type="EMBL" id="QZVT01000015">
    <property type="protein sequence ID" value="RJT75618.1"/>
    <property type="molecule type" value="Genomic_DNA"/>
</dbReference>
<feature type="compositionally biased region" description="Basic and acidic residues" evidence="1">
    <location>
        <begin position="53"/>
        <end position="64"/>
    </location>
</feature>
<evidence type="ECO:0000313" key="3">
    <source>
        <dbReference type="Proteomes" id="UP000272560"/>
    </source>
</evidence>
<feature type="compositionally biased region" description="Basic and acidic residues" evidence="1">
    <location>
        <begin position="128"/>
        <end position="152"/>
    </location>
</feature>
<proteinExistence type="predicted"/>
<accession>A0A3A5LX64</accession>
<name>A0A3A5LX64_9MICC</name>
<sequence>MYGYMTQDAQRKLDEAKLKFERALPGHFDASDETENGELEGQADALTELTEIETDKLEAPKMDPETDTEFDNALAPKTDAEFKDADGPDVPNLAKADEAPKANATADDKADTAEFKDADGPDVPNLAKADEAPKANAPADDKADTAEFKDADGPDVPNLAKADEAPKA</sequence>
<comment type="caution">
    <text evidence="2">The sequence shown here is derived from an EMBL/GenBank/DDBJ whole genome shotgun (WGS) entry which is preliminary data.</text>
</comment>
<evidence type="ECO:0000256" key="1">
    <source>
        <dbReference type="SAM" id="MobiDB-lite"/>
    </source>
</evidence>
<organism evidence="2 3">
    <name type="scientific">Arthrobacter cheniae</name>
    <dbReference type="NCBI Taxonomy" id="1258888"/>
    <lineage>
        <taxon>Bacteria</taxon>
        <taxon>Bacillati</taxon>
        <taxon>Actinomycetota</taxon>
        <taxon>Actinomycetes</taxon>
        <taxon>Micrococcales</taxon>
        <taxon>Micrococcaceae</taxon>
        <taxon>Arthrobacter</taxon>
    </lineage>
</organism>
<keyword evidence="3" id="KW-1185">Reference proteome</keyword>
<dbReference type="Proteomes" id="UP000272560">
    <property type="component" value="Unassembled WGS sequence"/>
</dbReference>
<evidence type="ECO:0000313" key="2">
    <source>
        <dbReference type="EMBL" id="RJT75618.1"/>
    </source>
</evidence>
<protein>
    <submittedName>
        <fullName evidence="2">Uncharacterized protein</fullName>
    </submittedName>
</protein>
<feature type="region of interest" description="Disordered" evidence="1">
    <location>
        <begin position="24"/>
        <end position="168"/>
    </location>
</feature>
<feature type="compositionally biased region" description="Basic and acidic residues" evidence="1">
    <location>
        <begin position="95"/>
        <end position="119"/>
    </location>
</feature>
<reference evidence="2 3" key="1">
    <citation type="submission" date="2018-09" db="EMBL/GenBank/DDBJ databases">
        <title>Novel species of Arthrobacter.</title>
        <authorList>
            <person name="Liu Q."/>
            <person name="Xin Y.-H."/>
        </authorList>
    </citation>
    <scope>NUCLEOTIDE SEQUENCE [LARGE SCALE GENOMIC DNA]</scope>
    <source>
        <strain evidence="2 3">Hz2</strain>
    </source>
</reference>
<gene>
    <name evidence="2" type="ORF">D6T63_17500</name>
</gene>
<dbReference type="AlphaFoldDB" id="A0A3A5LX64"/>